<sequence length="1198" mass="123281">MSFLTRLSLANRLIVGLITAAIVAFGLFAVGSLKQELLPSVQQPGAVVAATYPGASPSSVEREVTKPVEQAVQGVKGVTGVTSTSVSGSTSVQVSWDFGQDDEKIVGDIRSALAGLKSTLPNDTTTEVYAGGSDDIPVLQLAVASEDESGEFAGRVETTVLPALRGIAGVRQVDLAGENATQLVITMRPADLAAKKVTAEEVMAAVQASGVITAAGTSVDAGKELSIEVGSPVSSLAEVQALPIQHEDGPFALSAVADVELVPAAETSIARADGLPSLSLTILKDPSANAVQLAHTIRDALPGLEQELGSGAAFTVVFDQSPMVEQSIHDLSIEGGLGLLFAIIVILVFLLSIRSTIITAVSIPLSLLIAMIGLWIGDYSLNIFTLAALTVAVGRVVDDSIVVIENIKRRHTGRAMTTASVVDAVREVAGAVTASTITTVAVFLPVAFVGGTVGELFRPFAVTVSVALIASLVVSLTIVPVLAYWFMRGSSAPGVGTATDEAATGEASAVEDESEAYSKLQRAYLPVLRTALKRPVVTLLVAAVVFAGTIVSAGFLKTDYLGDIGGENTVTVTQELPEGTSLDVTSDAAAAVEAVLAKTAGVSGYLTTVGGNGSSNTAQISVTVGEESSREGVADTIRDAVAKLDDVGEVTVGDAAGGFTGGGGGMEVTLQGEDPVALATAAAAVQDMLGGTDGLRDATSDLADEQGLLKVNVDRAAAARYGFTQEQVGQAIASALRGTPMGSVILEGASRDIIVRSQRVGTTPAEIAALPLPVSALQQAAAQKAATDALTAEQDEATQRAKDEAASQAATQRSELQEARSTAASQLDALRAQLSALQAAPVEVPPVTPTTPEEEAARQAYEARAAQLAGLSDAISQLQGSITTIDEQLTAMRDAESEAAEQQVEADRLTQAQKDLANVSAVPIPVSAVAQVGEERAAAAITRIDGVRTVTVSATPTGDDLSATTLAVREGLAGLDLPSGVTASVGGVAQDQEESFAQLGLAMLIAIVLVFIVMVATFRSLLQPLILLVSVPFAATGAIAALLITGTPLGIPSMIGLLMLIGIVVTNAIVLIDLVNSYRARGDGIDDAVLHGARLRLRPIIMTACATIFALVPMSLGLTGGGVFISQSLAIVVIGGLVSSTLLTLILVPVLYLLLERRTERRLAKRERKREAKAAQREVEEHDEQTDEDVDAMLTTDR</sequence>
<dbReference type="PRINTS" id="PR00702">
    <property type="entry name" value="ACRIFLAVINRP"/>
</dbReference>
<keyword evidence="5" id="KW-1185">Reference proteome</keyword>
<proteinExistence type="predicted"/>
<dbReference type="SUPFAM" id="SSF82714">
    <property type="entry name" value="Multidrug efflux transporter AcrB TolC docking domain, DN and DC subdomains"/>
    <property type="match status" value="2"/>
</dbReference>
<dbReference type="Gene3D" id="3.30.70.1440">
    <property type="entry name" value="Multidrug efflux transporter AcrB pore domain"/>
    <property type="match status" value="1"/>
</dbReference>
<keyword evidence="3" id="KW-0472">Membrane</keyword>
<keyword evidence="3" id="KW-0812">Transmembrane</keyword>
<evidence type="ECO:0000256" key="3">
    <source>
        <dbReference type="SAM" id="Phobius"/>
    </source>
</evidence>
<dbReference type="AlphaFoldDB" id="A0A3N2C890"/>
<dbReference type="GO" id="GO:0005886">
    <property type="term" value="C:plasma membrane"/>
    <property type="evidence" value="ECO:0007669"/>
    <property type="project" value="TreeGrafter"/>
</dbReference>
<evidence type="ECO:0000313" key="4">
    <source>
        <dbReference type="EMBL" id="ROR83733.1"/>
    </source>
</evidence>
<comment type="caution">
    <text evidence="4">The sequence shown here is derived from an EMBL/GenBank/DDBJ whole genome shotgun (WGS) entry which is preliminary data.</text>
</comment>
<organism evidence="4 5">
    <name type="scientific">Plantibacter flavus</name>
    <dbReference type="NCBI Taxonomy" id="150123"/>
    <lineage>
        <taxon>Bacteria</taxon>
        <taxon>Bacillati</taxon>
        <taxon>Actinomycetota</taxon>
        <taxon>Actinomycetes</taxon>
        <taxon>Micrococcales</taxon>
        <taxon>Microbacteriaceae</taxon>
        <taxon>Plantibacter</taxon>
    </lineage>
</organism>
<feature type="transmembrane region" description="Helical" evidence="3">
    <location>
        <begin position="383"/>
        <end position="407"/>
    </location>
</feature>
<dbReference type="Gene3D" id="3.30.70.1320">
    <property type="entry name" value="Multidrug efflux transporter AcrB pore domain like"/>
    <property type="match status" value="1"/>
</dbReference>
<dbReference type="RefSeq" id="WP_234994031.1">
    <property type="nucleotide sequence ID" value="NZ_FXAP01000002.1"/>
</dbReference>
<evidence type="ECO:0000256" key="2">
    <source>
        <dbReference type="SAM" id="MobiDB-lite"/>
    </source>
</evidence>
<feature type="transmembrane region" description="Helical" evidence="3">
    <location>
        <begin position="357"/>
        <end position="377"/>
    </location>
</feature>
<feature type="transmembrane region" description="Helical" evidence="3">
    <location>
        <begin position="331"/>
        <end position="350"/>
    </location>
</feature>
<protein>
    <submittedName>
        <fullName evidence="4">HAE1 family hydrophobic/amphiphilic exporter-1</fullName>
    </submittedName>
</protein>
<feature type="transmembrane region" description="Helical" evidence="3">
    <location>
        <begin position="1131"/>
        <end position="1155"/>
    </location>
</feature>
<dbReference type="SUPFAM" id="SSF82866">
    <property type="entry name" value="Multidrug efflux transporter AcrB transmembrane domain"/>
    <property type="match status" value="2"/>
</dbReference>
<keyword evidence="1" id="KW-0175">Coiled coil</keyword>
<feature type="compositionally biased region" description="Basic and acidic residues" evidence="2">
    <location>
        <begin position="1169"/>
        <end position="1180"/>
    </location>
</feature>
<evidence type="ECO:0000313" key="5">
    <source>
        <dbReference type="Proteomes" id="UP000266915"/>
    </source>
</evidence>
<dbReference type="InterPro" id="IPR027463">
    <property type="entry name" value="AcrB_DN_DC_subdom"/>
</dbReference>
<feature type="region of interest" description="Disordered" evidence="2">
    <location>
        <begin position="1164"/>
        <end position="1198"/>
    </location>
</feature>
<feature type="transmembrane region" description="Helical" evidence="3">
    <location>
        <begin position="1025"/>
        <end position="1045"/>
    </location>
</feature>
<feature type="transmembrane region" description="Helical" evidence="3">
    <location>
        <begin position="536"/>
        <end position="556"/>
    </location>
</feature>
<feature type="transmembrane region" description="Helical" evidence="3">
    <location>
        <begin position="428"/>
        <end position="448"/>
    </location>
</feature>
<gene>
    <name evidence="4" type="ORF">EDD42_3850</name>
</gene>
<dbReference type="GO" id="GO:0042910">
    <property type="term" value="F:xenobiotic transmembrane transporter activity"/>
    <property type="evidence" value="ECO:0007669"/>
    <property type="project" value="TreeGrafter"/>
</dbReference>
<feature type="transmembrane region" description="Helical" evidence="3">
    <location>
        <begin position="1100"/>
        <end position="1125"/>
    </location>
</feature>
<dbReference type="Gene3D" id="1.20.1640.10">
    <property type="entry name" value="Multidrug efflux transporter AcrB transmembrane domain"/>
    <property type="match status" value="3"/>
</dbReference>
<feature type="transmembrane region" description="Helical" evidence="3">
    <location>
        <begin position="1051"/>
        <end position="1072"/>
    </location>
</feature>
<dbReference type="Gene3D" id="3.30.2090.10">
    <property type="entry name" value="Multidrug efflux transporter AcrB TolC docking domain, DN and DC subdomains"/>
    <property type="match status" value="2"/>
</dbReference>
<dbReference type="Pfam" id="PF00873">
    <property type="entry name" value="ACR_tran"/>
    <property type="match status" value="2"/>
</dbReference>
<accession>A0A3N2C890</accession>
<dbReference type="InterPro" id="IPR001036">
    <property type="entry name" value="Acrflvin-R"/>
</dbReference>
<dbReference type="Proteomes" id="UP000266915">
    <property type="component" value="Unassembled WGS sequence"/>
</dbReference>
<dbReference type="EMBL" id="RKHL01000001">
    <property type="protein sequence ID" value="ROR83733.1"/>
    <property type="molecule type" value="Genomic_DNA"/>
</dbReference>
<feature type="region of interest" description="Disordered" evidence="2">
    <location>
        <begin position="792"/>
        <end position="813"/>
    </location>
</feature>
<feature type="compositionally biased region" description="Acidic residues" evidence="2">
    <location>
        <begin position="1181"/>
        <end position="1191"/>
    </location>
</feature>
<evidence type="ECO:0000256" key="1">
    <source>
        <dbReference type="SAM" id="Coils"/>
    </source>
</evidence>
<dbReference type="PANTHER" id="PTHR32063:SF0">
    <property type="entry name" value="SWARMING MOTILITY PROTEIN SWRC"/>
    <property type="match status" value="1"/>
</dbReference>
<dbReference type="Gene3D" id="3.30.70.1430">
    <property type="entry name" value="Multidrug efflux transporter AcrB pore domain"/>
    <property type="match status" value="2"/>
</dbReference>
<feature type="transmembrane region" description="Helical" evidence="3">
    <location>
        <begin position="999"/>
        <end position="1018"/>
    </location>
</feature>
<dbReference type="PANTHER" id="PTHR32063">
    <property type="match status" value="1"/>
</dbReference>
<name>A0A3N2C890_9MICO</name>
<feature type="transmembrane region" description="Helical" evidence="3">
    <location>
        <begin position="12"/>
        <end position="33"/>
    </location>
</feature>
<reference evidence="4 5" key="1">
    <citation type="submission" date="2018-11" db="EMBL/GenBank/DDBJ databases">
        <title>Sequencing the genomes of 1000 actinobacteria strains.</title>
        <authorList>
            <person name="Klenk H.-P."/>
        </authorList>
    </citation>
    <scope>NUCLEOTIDE SEQUENCE [LARGE SCALE GENOMIC DNA]</scope>
    <source>
        <strain evidence="4 5">DSM 14012</strain>
    </source>
</reference>
<dbReference type="SUPFAM" id="SSF82693">
    <property type="entry name" value="Multidrug efflux transporter AcrB pore domain, PN1, PN2, PC1 and PC2 subdomains"/>
    <property type="match status" value="3"/>
</dbReference>
<feature type="transmembrane region" description="Helical" evidence="3">
    <location>
        <begin position="460"/>
        <end position="486"/>
    </location>
</feature>
<feature type="coiled-coil region" evidence="1">
    <location>
        <begin position="885"/>
        <end position="912"/>
    </location>
</feature>
<keyword evidence="3" id="KW-1133">Transmembrane helix</keyword>